<feature type="region of interest" description="Disordered" evidence="1">
    <location>
        <begin position="127"/>
        <end position="206"/>
    </location>
</feature>
<organism evidence="2 3">
    <name type="scientific">Branchiostoma belcheri</name>
    <name type="common">Amphioxus</name>
    <dbReference type="NCBI Taxonomy" id="7741"/>
    <lineage>
        <taxon>Eukaryota</taxon>
        <taxon>Metazoa</taxon>
        <taxon>Chordata</taxon>
        <taxon>Cephalochordata</taxon>
        <taxon>Leptocardii</taxon>
        <taxon>Amphioxiformes</taxon>
        <taxon>Branchiostomatidae</taxon>
        <taxon>Branchiostoma</taxon>
    </lineage>
</organism>
<feature type="compositionally biased region" description="Low complexity" evidence="1">
    <location>
        <begin position="152"/>
        <end position="173"/>
    </location>
</feature>
<dbReference type="AlphaFoldDB" id="A0A6P4Z7I4"/>
<dbReference type="KEGG" id="bbel:109476161"/>
<evidence type="ECO:0000256" key="1">
    <source>
        <dbReference type="SAM" id="MobiDB-lite"/>
    </source>
</evidence>
<sequence>MPQDTCQLQKSWIACQSDLESIIAVNSEQHSTVLLLVSDRKIMSSELATMVAIFLNNPTDFFVVRMDTATGTLQDIRHEATRQGENIANCLFTTPEGEVIAQSIEHLLQYQHILHGPVNSFLRMERENPKDIPTPSSTTSESHPPLANTSESHPPITSNSSESSPPSTSVQSPYFTCQNRNGHHREGAIMSGNPPSSNSGNTGPPPELYPIFTKNRKWTCTSSASKFHVYSEEDIASSATDKERQYKQFWNNVGQEEAVQGMTKAQMQEEVHDHWRTVKAKAAEPTPTTMTSTTVVTNTTCTSTSTTTVTVTTTVTTVTTTPLLDQLPGLRAQLVTGKDHYVERNLQRYFDNPQELDKVAEVIRRRYVKKGVNAGFVKHHVLKLTVS</sequence>
<keyword evidence="2" id="KW-1185">Reference proteome</keyword>
<accession>A0A6P4Z7I4</accession>
<feature type="compositionally biased region" description="Low complexity" evidence="1">
    <location>
        <begin position="133"/>
        <end position="145"/>
    </location>
</feature>
<evidence type="ECO:0000313" key="3">
    <source>
        <dbReference type="RefSeq" id="XP_019632608.1"/>
    </source>
</evidence>
<dbReference type="GeneID" id="109476161"/>
<gene>
    <name evidence="3" type="primary">LOC109476161</name>
</gene>
<evidence type="ECO:0000313" key="2">
    <source>
        <dbReference type="Proteomes" id="UP000515135"/>
    </source>
</evidence>
<proteinExistence type="predicted"/>
<name>A0A6P4Z7I4_BRABE</name>
<dbReference type="OrthoDB" id="10044591at2759"/>
<dbReference type="Proteomes" id="UP000515135">
    <property type="component" value="Unplaced"/>
</dbReference>
<dbReference type="RefSeq" id="XP_019632608.1">
    <property type="nucleotide sequence ID" value="XM_019777049.1"/>
</dbReference>
<feature type="compositionally biased region" description="Low complexity" evidence="1">
    <location>
        <begin position="191"/>
        <end position="202"/>
    </location>
</feature>
<protein>
    <submittedName>
        <fullName evidence="3">Uncharacterized protein LOC109476161 isoform X1</fullName>
    </submittedName>
</protein>
<reference evidence="3" key="1">
    <citation type="submission" date="2025-08" db="UniProtKB">
        <authorList>
            <consortium name="RefSeq"/>
        </authorList>
    </citation>
    <scope>IDENTIFICATION</scope>
    <source>
        <tissue evidence="3">Gonad</tissue>
    </source>
</reference>